<keyword evidence="3" id="KW-1185">Reference proteome</keyword>
<proteinExistence type="predicted"/>
<comment type="caution">
    <text evidence="2">The sequence shown here is derived from an EMBL/GenBank/DDBJ whole genome shotgun (WGS) entry which is preliminary data.</text>
</comment>
<accession>A0ABV1A2K6</accession>
<evidence type="ECO:0000256" key="1">
    <source>
        <dbReference type="SAM" id="MobiDB-lite"/>
    </source>
</evidence>
<evidence type="ECO:0000313" key="2">
    <source>
        <dbReference type="EMBL" id="MEQ2312217.1"/>
    </source>
</evidence>
<evidence type="ECO:0000313" key="3">
    <source>
        <dbReference type="Proteomes" id="UP001469553"/>
    </source>
</evidence>
<sequence>MRHINIRSCPCPVLGCKYNTGHHLDRHIVNTHSELSDTQKEEMLSRARTSQARLLLGELRASMSTPAMVSDFDKRELEELYAPAGQVVEQQPSSSQDPVCCSAACADLLKSYKSELDTMAKIRVDLEARVEQQQRTITTLKRLVASLRRKHAPTAQKVKRKRTEVEEASTSGQLEPHSGGESQVTEKQETTTSAAPSNLPTPKEGIQIPGAEKQIVLPIEAIRAEEEKETAGPASFSWSAGTGKGNLMRRIILPQSMELYLKWFQKFHTSTQATPKMIEAAKLRVSRVKAFLQYMSEGQQKISDWTFLHNVERIKKKRRDS</sequence>
<dbReference type="EMBL" id="JAHRIP010078395">
    <property type="protein sequence ID" value="MEQ2312217.1"/>
    <property type="molecule type" value="Genomic_DNA"/>
</dbReference>
<feature type="region of interest" description="Disordered" evidence="1">
    <location>
        <begin position="148"/>
        <end position="207"/>
    </location>
</feature>
<gene>
    <name evidence="2" type="ORF">AMECASPLE_028570</name>
</gene>
<name>A0ABV1A2K6_9TELE</name>
<feature type="compositionally biased region" description="Basic residues" evidence="1">
    <location>
        <begin position="148"/>
        <end position="162"/>
    </location>
</feature>
<dbReference type="Proteomes" id="UP001469553">
    <property type="component" value="Unassembled WGS sequence"/>
</dbReference>
<protein>
    <submittedName>
        <fullName evidence="2">Uncharacterized protein</fullName>
    </submittedName>
</protein>
<reference evidence="2 3" key="1">
    <citation type="submission" date="2021-06" db="EMBL/GenBank/DDBJ databases">
        <authorList>
            <person name="Palmer J.M."/>
        </authorList>
    </citation>
    <scope>NUCLEOTIDE SEQUENCE [LARGE SCALE GENOMIC DNA]</scope>
    <source>
        <strain evidence="2 3">AS_MEX2019</strain>
        <tissue evidence="2">Muscle</tissue>
    </source>
</reference>
<feature type="compositionally biased region" description="Polar residues" evidence="1">
    <location>
        <begin position="190"/>
        <end position="200"/>
    </location>
</feature>
<organism evidence="2 3">
    <name type="scientific">Ameca splendens</name>
    <dbReference type="NCBI Taxonomy" id="208324"/>
    <lineage>
        <taxon>Eukaryota</taxon>
        <taxon>Metazoa</taxon>
        <taxon>Chordata</taxon>
        <taxon>Craniata</taxon>
        <taxon>Vertebrata</taxon>
        <taxon>Euteleostomi</taxon>
        <taxon>Actinopterygii</taxon>
        <taxon>Neopterygii</taxon>
        <taxon>Teleostei</taxon>
        <taxon>Neoteleostei</taxon>
        <taxon>Acanthomorphata</taxon>
        <taxon>Ovalentaria</taxon>
        <taxon>Atherinomorphae</taxon>
        <taxon>Cyprinodontiformes</taxon>
        <taxon>Goodeidae</taxon>
        <taxon>Ameca</taxon>
    </lineage>
</organism>